<dbReference type="AlphaFoldDB" id="A0A4C1X2J9"/>
<dbReference type="EMBL" id="BGZK01000696">
    <property type="protein sequence ID" value="GBP56564.1"/>
    <property type="molecule type" value="Genomic_DNA"/>
</dbReference>
<gene>
    <name evidence="1" type="ORF">EVAR_80325_1</name>
</gene>
<reference evidence="1 2" key="1">
    <citation type="journal article" date="2019" name="Commun. Biol.">
        <title>The bagworm genome reveals a unique fibroin gene that provides high tensile strength.</title>
        <authorList>
            <person name="Kono N."/>
            <person name="Nakamura H."/>
            <person name="Ohtoshi R."/>
            <person name="Tomita M."/>
            <person name="Numata K."/>
            <person name="Arakawa K."/>
        </authorList>
    </citation>
    <scope>NUCLEOTIDE SEQUENCE [LARGE SCALE GENOMIC DNA]</scope>
</reference>
<accession>A0A4C1X2J9</accession>
<keyword evidence="2" id="KW-1185">Reference proteome</keyword>
<comment type="caution">
    <text evidence="1">The sequence shown here is derived from an EMBL/GenBank/DDBJ whole genome shotgun (WGS) entry which is preliminary data.</text>
</comment>
<evidence type="ECO:0000313" key="1">
    <source>
        <dbReference type="EMBL" id="GBP56564.1"/>
    </source>
</evidence>
<sequence length="262" mass="29531">MRSLRSVCGVPRKDRCRNSDVRDRCGLKVDAVTRGPILCFLLLLPSGVIITHKKEHCLKTGYFKTNLNPEKYTVKVCGTLHKLRPVAGSRSPRPRCIITVQTHATYKKQVRAEWRRDMISNLKRARFGTFMGSLRAMNHEFISAIQKQGFGPPSGCFKANNGHQSEASDECRQNFASQGTNVHAGHQRVGEYRRPWTFASAEQSPLRCRRMDHPTESPLELLFFVTHMQRSLNGQVRPVLDFSASSSIGPVCIDVIIRLIAA</sequence>
<protein>
    <submittedName>
        <fullName evidence="1">Uncharacterized protein</fullName>
    </submittedName>
</protein>
<proteinExistence type="predicted"/>
<organism evidence="1 2">
    <name type="scientific">Eumeta variegata</name>
    <name type="common">Bagworm moth</name>
    <name type="synonym">Eumeta japonica</name>
    <dbReference type="NCBI Taxonomy" id="151549"/>
    <lineage>
        <taxon>Eukaryota</taxon>
        <taxon>Metazoa</taxon>
        <taxon>Ecdysozoa</taxon>
        <taxon>Arthropoda</taxon>
        <taxon>Hexapoda</taxon>
        <taxon>Insecta</taxon>
        <taxon>Pterygota</taxon>
        <taxon>Neoptera</taxon>
        <taxon>Endopterygota</taxon>
        <taxon>Lepidoptera</taxon>
        <taxon>Glossata</taxon>
        <taxon>Ditrysia</taxon>
        <taxon>Tineoidea</taxon>
        <taxon>Psychidae</taxon>
        <taxon>Oiketicinae</taxon>
        <taxon>Eumeta</taxon>
    </lineage>
</organism>
<name>A0A4C1X2J9_EUMVA</name>
<evidence type="ECO:0000313" key="2">
    <source>
        <dbReference type="Proteomes" id="UP000299102"/>
    </source>
</evidence>
<dbReference type="Proteomes" id="UP000299102">
    <property type="component" value="Unassembled WGS sequence"/>
</dbReference>